<dbReference type="OrthoDB" id="5165890at2"/>
<keyword evidence="3" id="KW-0547">Nucleotide-binding</keyword>
<keyword evidence="3" id="KW-0067">ATP-binding</keyword>
<keyword evidence="4" id="KW-1185">Reference proteome</keyword>
<name>A0A4Y9FWJ1_9MICO</name>
<reference evidence="3 4" key="1">
    <citation type="submission" date="2019-03" db="EMBL/GenBank/DDBJ databases">
        <title>Diversity of the mouse oral microbiome.</title>
        <authorList>
            <person name="Joseph S."/>
            <person name="Aduse-Opoku J."/>
            <person name="Curtis M."/>
            <person name="Wade W."/>
            <person name="Hashim A."/>
        </authorList>
    </citation>
    <scope>NUCLEOTIDE SEQUENCE [LARGE SCALE GENOMIC DNA]</scope>
    <source>
        <strain evidence="3 4">P1012</strain>
    </source>
</reference>
<dbReference type="Proteomes" id="UP000298358">
    <property type="component" value="Unassembled WGS sequence"/>
</dbReference>
<gene>
    <name evidence="3" type="ORF">E4U02_04185</name>
</gene>
<dbReference type="InterPro" id="IPR006935">
    <property type="entry name" value="Helicase/UvrB_N"/>
</dbReference>
<protein>
    <submittedName>
        <fullName evidence="3">DEAD/DEAH box helicase</fullName>
    </submittedName>
</protein>
<dbReference type="EMBL" id="SPQB01000006">
    <property type="protein sequence ID" value="TFU33659.1"/>
    <property type="molecule type" value="Genomic_DNA"/>
</dbReference>
<evidence type="ECO:0000313" key="4">
    <source>
        <dbReference type="Proteomes" id="UP000298358"/>
    </source>
</evidence>
<sequence>MLSPSYPQRAPWGTAGKLRAWQQEALDAYFEADKRDFLVAATPGAGKTTFALTLAGELLRTREVDRIIVVAPTEHLKTQWADAAARAHIRLDPVFRNSHTTFSRQYHGVVVTYAQVAVKASVHRALTEGGRTLVILDEVHHGGEALSWGDALREAYGPAKRRLLLSGTPFRSDDAPIPFVEYAPDAQGLRTSVTDYAYGYGRALADGVVRPVLFHVYSGHMKWRTRAGDELEAHLGQDNIKDVTSQAWRTALDPQGEWMSAVLKSADQRLTEIRQHVPDAGGLVLATDQTAARAYAKLLHSMTGQRATVVLSDDAEASSRIERFSESTDRWMVAVRMVSEGVDVPRLAVGVYATSSSTPLFFAQAIGRFVRARRRGEAASVFLPHVPTLMTLANEMERQRDHVLDRGEKDEDGLDDSLLEAAEREEKASDALTEEGSFEALGSVAHFDRVVFDGKEFGQLAVPGTEEELEFIGLPGLLEPEHVHELLMQRVARQSRHRQVREARESESGEEPVSTLPAPLHRTLREQRQLLNSLVGVYARQTGEPHGVIHAELRRRCGGPEVAKATVAQLQARIDVLRKRVRS</sequence>
<dbReference type="Gene3D" id="3.40.50.300">
    <property type="entry name" value="P-loop containing nucleotide triphosphate hydrolases"/>
    <property type="match status" value="2"/>
</dbReference>
<keyword evidence="3" id="KW-0347">Helicase</keyword>
<dbReference type="PANTHER" id="PTHR47396">
    <property type="entry name" value="TYPE I RESTRICTION ENZYME ECOKI R PROTEIN"/>
    <property type="match status" value="1"/>
</dbReference>
<dbReference type="GO" id="GO:0005829">
    <property type="term" value="C:cytosol"/>
    <property type="evidence" value="ECO:0007669"/>
    <property type="project" value="TreeGrafter"/>
</dbReference>
<evidence type="ECO:0000313" key="3">
    <source>
        <dbReference type="EMBL" id="TFU33659.1"/>
    </source>
</evidence>
<dbReference type="GO" id="GO:0003677">
    <property type="term" value="F:DNA binding"/>
    <property type="evidence" value="ECO:0007669"/>
    <property type="project" value="InterPro"/>
</dbReference>
<dbReference type="InterPro" id="IPR050742">
    <property type="entry name" value="Helicase_Restrict-Modif_Enz"/>
</dbReference>
<dbReference type="RefSeq" id="WP_135113494.1">
    <property type="nucleotide sequence ID" value="NZ_JADGLL010000006.1"/>
</dbReference>
<dbReference type="AlphaFoldDB" id="A0A4Y9FWJ1"/>
<dbReference type="SUPFAM" id="SSF52540">
    <property type="entry name" value="P-loop containing nucleoside triphosphate hydrolases"/>
    <property type="match status" value="2"/>
</dbReference>
<proteinExistence type="predicted"/>
<accession>A0A4Y9FWJ1</accession>
<dbReference type="GO" id="GO:0016787">
    <property type="term" value="F:hydrolase activity"/>
    <property type="evidence" value="ECO:0007669"/>
    <property type="project" value="InterPro"/>
</dbReference>
<organism evidence="3 4">
    <name type="scientific">Microbacterium paludicola</name>
    <dbReference type="NCBI Taxonomy" id="300019"/>
    <lineage>
        <taxon>Bacteria</taxon>
        <taxon>Bacillati</taxon>
        <taxon>Actinomycetota</taxon>
        <taxon>Actinomycetes</taxon>
        <taxon>Micrococcales</taxon>
        <taxon>Microbacteriaceae</taxon>
        <taxon>Microbacterium</taxon>
    </lineage>
</organism>
<feature type="region of interest" description="Disordered" evidence="1">
    <location>
        <begin position="498"/>
        <end position="518"/>
    </location>
</feature>
<dbReference type="PROSITE" id="PS51192">
    <property type="entry name" value="HELICASE_ATP_BIND_1"/>
    <property type="match status" value="1"/>
</dbReference>
<dbReference type="InterPro" id="IPR014001">
    <property type="entry name" value="Helicase_ATP-bd"/>
</dbReference>
<feature type="domain" description="Helicase ATP-binding" evidence="2">
    <location>
        <begin position="28"/>
        <end position="187"/>
    </location>
</feature>
<keyword evidence="3" id="KW-0378">Hydrolase</keyword>
<comment type="caution">
    <text evidence="3">The sequence shown here is derived from an EMBL/GenBank/DDBJ whole genome shotgun (WGS) entry which is preliminary data.</text>
</comment>
<dbReference type="SMART" id="SM00487">
    <property type="entry name" value="DEXDc"/>
    <property type="match status" value="1"/>
</dbReference>
<evidence type="ECO:0000259" key="2">
    <source>
        <dbReference type="PROSITE" id="PS51192"/>
    </source>
</evidence>
<dbReference type="InterPro" id="IPR027417">
    <property type="entry name" value="P-loop_NTPase"/>
</dbReference>
<dbReference type="GO" id="GO:0004386">
    <property type="term" value="F:helicase activity"/>
    <property type="evidence" value="ECO:0007669"/>
    <property type="project" value="UniProtKB-KW"/>
</dbReference>
<dbReference type="Pfam" id="PF04851">
    <property type="entry name" value="ResIII"/>
    <property type="match status" value="1"/>
</dbReference>
<dbReference type="GO" id="GO:0005524">
    <property type="term" value="F:ATP binding"/>
    <property type="evidence" value="ECO:0007669"/>
    <property type="project" value="InterPro"/>
</dbReference>
<dbReference type="PANTHER" id="PTHR47396:SF2">
    <property type="entry name" value="HELICASE ATP-BINDING DOMAIN-CONTAINING PROTEIN"/>
    <property type="match status" value="1"/>
</dbReference>
<evidence type="ECO:0000256" key="1">
    <source>
        <dbReference type="SAM" id="MobiDB-lite"/>
    </source>
</evidence>